<dbReference type="RefSeq" id="WP_171053671.1">
    <property type="nucleotide sequence ID" value="NZ_CAJDZO010000001.1"/>
</dbReference>
<dbReference type="InterPro" id="IPR012902">
    <property type="entry name" value="N_methyl_site"/>
</dbReference>
<dbReference type="SUPFAM" id="SSF54523">
    <property type="entry name" value="Pili subunits"/>
    <property type="match status" value="1"/>
</dbReference>
<dbReference type="AlphaFoldDB" id="A0A510IE96"/>
<accession>A0A510IE96</accession>
<dbReference type="PANTHER" id="PTHR30093:SF7">
    <property type="entry name" value="MSHA MAJOR PILIN SUBUNIT MSHA"/>
    <property type="match status" value="1"/>
</dbReference>
<evidence type="ECO:0000313" key="2">
    <source>
        <dbReference type="EMBL" id="BBL92043.1"/>
    </source>
</evidence>
<proteinExistence type="predicted"/>
<reference evidence="3" key="1">
    <citation type="submission" date="2019-07" db="EMBL/GenBank/DDBJ databases">
        <title>Complete Genome Sequences of Vibrion rotiferianus strain AM7.</title>
        <authorList>
            <person name="Miyazaki K."/>
            <person name="Wiseschart A."/>
            <person name="Pootanakit K."/>
            <person name="Ishimori K."/>
            <person name="Kitahara K."/>
        </authorList>
    </citation>
    <scope>NUCLEOTIDE SEQUENCE [LARGE SCALE GENOMIC DNA]</scope>
    <source>
        <strain evidence="3">AM7</strain>
    </source>
</reference>
<dbReference type="EMBL" id="AP019799">
    <property type="protein sequence ID" value="BBL92043.1"/>
    <property type="molecule type" value="Genomic_DNA"/>
</dbReference>
<dbReference type="PANTHER" id="PTHR30093">
    <property type="entry name" value="GENERAL SECRETION PATHWAY PROTEIN G"/>
    <property type="match status" value="1"/>
</dbReference>
<dbReference type="NCBIfam" id="TIGR02532">
    <property type="entry name" value="IV_pilin_GFxxxE"/>
    <property type="match status" value="1"/>
</dbReference>
<organism evidence="2 3">
    <name type="scientific">Vibrio rotiferianus</name>
    <dbReference type="NCBI Taxonomy" id="190895"/>
    <lineage>
        <taxon>Bacteria</taxon>
        <taxon>Pseudomonadati</taxon>
        <taxon>Pseudomonadota</taxon>
        <taxon>Gammaproteobacteria</taxon>
        <taxon>Vibrionales</taxon>
        <taxon>Vibrionaceae</taxon>
        <taxon>Vibrio</taxon>
    </lineage>
</organism>
<dbReference type="Pfam" id="PF07963">
    <property type="entry name" value="N_methyl"/>
    <property type="match status" value="1"/>
</dbReference>
<dbReference type="Proteomes" id="UP000315115">
    <property type="component" value="Chromosome 2"/>
</dbReference>
<keyword evidence="1" id="KW-1133">Transmembrane helix</keyword>
<sequence length="185" mass="20234">MEKQKTIMGKHTMKVKGFTLIELVVVIVVLGILAVVAAPRFLGVTTDAHVASVQRSGASFKTAISLAHSKAMAMNGGGPADNLQIYGDGPEDQLDINQWGFPAQQYPPYEEFPTLNNSADCISVWNVLFVEPPTISTSNDVNQSEYQANYINPGQCRYNYNTLPELSIFYNSQTGDVIIDDDPDS</sequence>
<name>A0A510IE96_9VIBR</name>
<gene>
    <name evidence="2" type="ORF">VroAM7_46960</name>
</gene>
<evidence type="ECO:0000256" key="1">
    <source>
        <dbReference type="SAM" id="Phobius"/>
    </source>
</evidence>
<protein>
    <submittedName>
        <fullName evidence="2">Pilin</fullName>
    </submittedName>
</protein>
<keyword evidence="1" id="KW-0472">Membrane</keyword>
<dbReference type="InterPro" id="IPR045584">
    <property type="entry name" value="Pilin-like"/>
</dbReference>
<dbReference type="Gene3D" id="3.30.700.10">
    <property type="entry name" value="Glycoprotein, Type 4 Pilin"/>
    <property type="match status" value="1"/>
</dbReference>
<evidence type="ECO:0000313" key="3">
    <source>
        <dbReference type="Proteomes" id="UP000315115"/>
    </source>
</evidence>
<feature type="transmembrane region" description="Helical" evidence="1">
    <location>
        <begin position="20"/>
        <end position="42"/>
    </location>
</feature>
<dbReference type="PROSITE" id="PS00409">
    <property type="entry name" value="PROKAR_NTER_METHYL"/>
    <property type="match status" value="1"/>
</dbReference>
<keyword evidence="1" id="KW-0812">Transmembrane</keyword>